<dbReference type="InterPro" id="IPR029047">
    <property type="entry name" value="HSP70_peptide-bd_sf"/>
</dbReference>
<dbReference type="InterPro" id="IPR018181">
    <property type="entry name" value="Heat_shock_70_CS"/>
</dbReference>
<evidence type="ECO:0000256" key="3">
    <source>
        <dbReference type="ARBA" id="ARBA00022840"/>
    </source>
</evidence>
<dbReference type="PROSITE" id="PS01036">
    <property type="entry name" value="HSP70_3"/>
    <property type="match status" value="1"/>
</dbReference>
<dbReference type="SUPFAM" id="SSF100920">
    <property type="entry name" value="Heat shock protein 70kD (HSP70), peptide-binding domain"/>
    <property type="match status" value="1"/>
</dbReference>
<dbReference type="Gene3D" id="1.20.1270.10">
    <property type="match status" value="1"/>
</dbReference>
<dbReference type="AlphaFoldDB" id="A0A397SIB4"/>
<keyword evidence="3" id="KW-0067">ATP-binding</keyword>
<evidence type="ECO:0000256" key="1">
    <source>
        <dbReference type="ARBA" id="ARBA00007381"/>
    </source>
</evidence>
<keyword evidence="2" id="KW-0547">Nucleotide-binding</keyword>
<comment type="caution">
    <text evidence="4">The sequence shown here is derived from an EMBL/GenBank/DDBJ whole genome shotgun (WGS) entry which is preliminary data.</text>
</comment>
<evidence type="ECO:0000313" key="4">
    <source>
        <dbReference type="EMBL" id="RIA85970.1"/>
    </source>
</evidence>
<dbReference type="FunFam" id="3.30.420.40:FF:000545">
    <property type="entry name" value="Endoplasmic reticulum chaperone BiP"/>
    <property type="match status" value="1"/>
</dbReference>
<protein>
    <submittedName>
        <fullName evidence="4">Heat shock protein 70 family</fullName>
    </submittedName>
</protein>
<keyword evidence="5" id="KW-1185">Reference proteome</keyword>
<dbReference type="Proteomes" id="UP000265703">
    <property type="component" value="Unassembled WGS sequence"/>
</dbReference>
<gene>
    <name evidence="4" type="ORF">C1645_808007</name>
</gene>
<accession>A0A397SIB4</accession>
<dbReference type="STRING" id="658196.A0A397SIB4"/>
<dbReference type="SUPFAM" id="SSF100934">
    <property type="entry name" value="Heat shock protein 70kD (HSP70), C-terminal subdomain"/>
    <property type="match status" value="1"/>
</dbReference>
<dbReference type="GO" id="GO:0140662">
    <property type="term" value="F:ATP-dependent protein folding chaperone"/>
    <property type="evidence" value="ECO:0007669"/>
    <property type="project" value="InterPro"/>
</dbReference>
<evidence type="ECO:0000313" key="5">
    <source>
        <dbReference type="Proteomes" id="UP000265703"/>
    </source>
</evidence>
<dbReference type="FunFam" id="3.90.640.10:FF:000134">
    <property type="entry name" value="Heat shock cognate 71 kDa protein"/>
    <property type="match status" value="1"/>
</dbReference>
<dbReference type="InterPro" id="IPR043129">
    <property type="entry name" value="ATPase_NBD"/>
</dbReference>
<reference evidence="4 5" key="1">
    <citation type="submission" date="2018-06" db="EMBL/GenBank/DDBJ databases">
        <title>Comparative genomics reveals the genomic features of Rhizophagus irregularis, R. cerebriforme, R. diaphanum and Gigaspora rosea, and their symbiotic lifestyle signature.</title>
        <authorList>
            <person name="Morin E."/>
            <person name="San Clemente H."/>
            <person name="Chen E.C.H."/>
            <person name="De La Providencia I."/>
            <person name="Hainaut M."/>
            <person name="Kuo A."/>
            <person name="Kohler A."/>
            <person name="Murat C."/>
            <person name="Tang N."/>
            <person name="Roy S."/>
            <person name="Loubradou J."/>
            <person name="Henrissat B."/>
            <person name="Grigoriev I.V."/>
            <person name="Corradi N."/>
            <person name="Roux C."/>
            <person name="Martin F.M."/>
        </authorList>
    </citation>
    <scope>NUCLEOTIDE SEQUENCE [LARGE SCALE GENOMIC DNA]</scope>
    <source>
        <strain evidence="4 5">DAOM 227022</strain>
    </source>
</reference>
<dbReference type="OrthoDB" id="2401965at2759"/>
<dbReference type="Gene3D" id="3.30.420.40">
    <property type="match status" value="2"/>
</dbReference>
<dbReference type="Pfam" id="PF00012">
    <property type="entry name" value="HSP70"/>
    <property type="match status" value="1"/>
</dbReference>
<dbReference type="PANTHER" id="PTHR19375">
    <property type="entry name" value="HEAT SHOCK PROTEIN 70KDA"/>
    <property type="match status" value="1"/>
</dbReference>
<dbReference type="InterPro" id="IPR013126">
    <property type="entry name" value="Hsp_70_fam"/>
</dbReference>
<dbReference type="PROSITE" id="PS00329">
    <property type="entry name" value="HSP70_2"/>
    <property type="match status" value="1"/>
</dbReference>
<dbReference type="PRINTS" id="PR00301">
    <property type="entry name" value="HEATSHOCK70"/>
</dbReference>
<sequence>MKETAEAFLGTLVKDIVITAPAYFNSSQIQAIKDAGLIAGLNVFRIITGSTLAAIAYELDKRDIGERNVLIFDLGGGTCDVSLLGIEEGIFEVKAVAGDNHLGGEDFDNCLVNHFVQEFKRRFKRDLTSNKRALYRLRTQCERAKQSLFEGIDFYTSLTRARFEELNRDLFRPIELIEKVLQDSKIDKSQIYEIVLVGGSTRIPKIQRIISEFFDGKELNKSMNPDETAAYGAAVQAAICSGDIPKKFQDFLLLDVVSLSLGIETADGVMMPLIKRNTTIPTKKSEIFSTNFDDQSDISISIYEGEHTRTRDNNLLGRFELTGIPPAPKNVPQIEVTFDIDANELLNVSAVDKTTGRSNKITVTNDKGRLSKEEIECMIAEAEKYRVDREKIAQKIQARNGLESYALNLRDVVQNKLNDAIQESITWLDDNQEAEKVEYEYKQKFLENIANPIIMRLYGTGGAP</sequence>
<dbReference type="EMBL" id="QKYT01000393">
    <property type="protein sequence ID" value="RIA85970.1"/>
    <property type="molecule type" value="Genomic_DNA"/>
</dbReference>
<comment type="similarity">
    <text evidence="1">Belongs to the heat shock protein 70 family.</text>
</comment>
<name>A0A397SIB4_9GLOM</name>
<dbReference type="GO" id="GO:0005524">
    <property type="term" value="F:ATP binding"/>
    <property type="evidence" value="ECO:0007669"/>
    <property type="project" value="UniProtKB-KW"/>
</dbReference>
<dbReference type="FunFam" id="2.60.34.10:FF:000002">
    <property type="entry name" value="Heat shock 70 kDa"/>
    <property type="match status" value="1"/>
</dbReference>
<evidence type="ECO:0000256" key="2">
    <source>
        <dbReference type="ARBA" id="ARBA00022741"/>
    </source>
</evidence>
<proteinExistence type="inferred from homology"/>
<organism evidence="4 5">
    <name type="scientific">Glomus cerebriforme</name>
    <dbReference type="NCBI Taxonomy" id="658196"/>
    <lineage>
        <taxon>Eukaryota</taxon>
        <taxon>Fungi</taxon>
        <taxon>Fungi incertae sedis</taxon>
        <taxon>Mucoromycota</taxon>
        <taxon>Glomeromycotina</taxon>
        <taxon>Glomeromycetes</taxon>
        <taxon>Glomerales</taxon>
        <taxon>Glomeraceae</taxon>
        <taxon>Glomus</taxon>
    </lineage>
</organism>
<dbReference type="Gene3D" id="3.90.640.10">
    <property type="entry name" value="Actin, Chain A, domain 4"/>
    <property type="match status" value="1"/>
</dbReference>
<dbReference type="InterPro" id="IPR029048">
    <property type="entry name" value="HSP70_C_sf"/>
</dbReference>
<dbReference type="SUPFAM" id="SSF53067">
    <property type="entry name" value="Actin-like ATPase domain"/>
    <property type="match status" value="2"/>
</dbReference>
<dbReference type="Gene3D" id="2.60.34.10">
    <property type="entry name" value="Substrate Binding Domain Of DNAk, Chain A, domain 1"/>
    <property type="match status" value="1"/>
</dbReference>
<keyword evidence="4" id="KW-0346">Stress response</keyword>